<organism evidence="1 2">
    <name type="scientific">Galerina marginata (strain CBS 339.88)</name>
    <dbReference type="NCBI Taxonomy" id="685588"/>
    <lineage>
        <taxon>Eukaryota</taxon>
        <taxon>Fungi</taxon>
        <taxon>Dikarya</taxon>
        <taxon>Basidiomycota</taxon>
        <taxon>Agaricomycotina</taxon>
        <taxon>Agaricomycetes</taxon>
        <taxon>Agaricomycetidae</taxon>
        <taxon>Agaricales</taxon>
        <taxon>Agaricineae</taxon>
        <taxon>Strophariaceae</taxon>
        <taxon>Galerina</taxon>
    </lineage>
</organism>
<dbReference type="Proteomes" id="UP000027222">
    <property type="component" value="Unassembled WGS sequence"/>
</dbReference>
<evidence type="ECO:0000313" key="2">
    <source>
        <dbReference type="Proteomes" id="UP000027222"/>
    </source>
</evidence>
<accession>A0A067T0R1</accession>
<sequence length="104" mass="11891">MHTQPFMVISCTQRVGWMETRLDHVDADVFAFRNSLPSPPQLLQFSCYCSWGSVFLLMRTSILTRRTLLSHLETWGIELERCQIFGALMGLVGSTDLSFEFGRA</sequence>
<keyword evidence="2" id="KW-1185">Reference proteome</keyword>
<dbReference type="HOGENOM" id="CLU_2250350_0_0_1"/>
<protein>
    <submittedName>
        <fullName evidence="1">Uncharacterized protein</fullName>
    </submittedName>
</protein>
<dbReference type="AlphaFoldDB" id="A0A067T0R1"/>
<proteinExistence type="predicted"/>
<gene>
    <name evidence="1" type="ORF">GALMADRAFT_454227</name>
</gene>
<dbReference type="EMBL" id="KL142378">
    <property type="protein sequence ID" value="KDR76785.1"/>
    <property type="molecule type" value="Genomic_DNA"/>
</dbReference>
<reference evidence="2" key="1">
    <citation type="journal article" date="2014" name="Proc. Natl. Acad. Sci. U.S.A.">
        <title>Extensive sampling of basidiomycete genomes demonstrates inadequacy of the white-rot/brown-rot paradigm for wood decay fungi.</title>
        <authorList>
            <person name="Riley R."/>
            <person name="Salamov A.A."/>
            <person name="Brown D.W."/>
            <person name="Nagy L.G."/>
            <person name="Floudas D."/>
            <person name="Held B.W."/>
            <person name="Levasseur A."/>
            <person name="Lombard V."/>
            <person name="Morin E."/>
            <person name="Otillar R."/>
            <person name="Lindquist E.A."/>
            <person name="Sun H."/>
            <person name="LaButti K.M."/>
            <person name="Schmutz J."/>
            <person name="Jabbour D."/>
            <person name="Luo H."/>
            <person name="Baker S.E."/>
            <person name="Pisabarro A.G."/>
            <person name="Walton J.D."/>
            <person name="Blanchette R.A."/>
            <person name="Henrissat B."/>
            <person name="Martin F."/>
            <person name="Cullen D."/>
            <person name="Hibbett D.S."/>
            <person name="Grigoriev I.V."/>
        </authorList>
    </citation>
    <scope>NUCLEOTIDE SEQUENCE [LARGE SCALE GENOMIC DNA]</scope>
    <source>
        <strain evidence="2">CBS 339.88</strain>
    </source>
</reference>
<evidence type="ECO:0000313" key="1">
    <source>
        <dbReference type="EMBL" id="KDR76785.1"/>
    </source>
</evidence>
<name>A0A067T0R1_GALM3</name>